<reference evidence="2 3" key="1">
    <citation type="submission" date="2019-01" db="EMBL/GenBank/DDBJ databases">
        <title>Lacunisphaera sp. strain TWA-58.</title>
        <authorList>
            <person name="Chen W.-M."/>
        </authorList>
    </citation>
    <scope>NUCLEOTIDE SEQUENCE [LARGE SCALE GENOMIC DNA]</scope>
    <source>
        <strain evidence="2 3">TWA-58</strain>
    </source>
</reference>
<keyword evidence="1" id="KW-1133">Transmembrane helix</keyword>
<keyword evidence="1" id="KW-0472">Membrane</keyword>
<dbReference type="AlphaFoldDB" id="A0A4Q1CBK6"/>
<evidence type="ECO:0000313" key="3">
    <source>
        <dbReference type="Proteomes" id="UP000290218"/>
    </source>
</evidence>
<dbReference type="OrthoDB" id="9900742at2"/>
<sequence>MNSPVPPVTPAVAKSERRLARWIILALLVMVTPVMVVALGVASMFRLNGEAALLRKEVMTASNSEWNTKVQISAGWCALTTARTILRVVEHEHRDEAQLALAAVRRASVGVYERVGRAGEMSAGRMVTEIDRKMQTRGWSRLVGVMERHETVLVYTSDELETGDKLEICVAVLNGDEMVVVSTKVDAGKLLELASKHLPAEGFRSKLLRETI</sequence>
<gene>
    <name evidence="2" type="ORF">ESB00_11690</name>
</gene>
<dbReference type="Proteomes" id="UP000290218">
    <property type="component" value="Unassembled WGS sequence"/>
</dbReference>
<keyword evidence="1" id="KW-0812">Transmembrane</keyword>
<comment type="caution">
    <text evidence="2">The sequence shown here is derived from an EMBL/GenBank/DDBJ whole genome shotgun (WGS) entry which is preliminary data.</text>
</comment>
<evidence type="ECO:0000313" key="2">
    <source>
        <dbReference type="EMBL" id="RXK56493.1"/>
    </source>
</evidence>
<keyword evidence="3" id="KW-1185">Reference proteome</keyword>
<organism evidence="2 3">
    <name type="scientific">Oleiharenicola lentus</name>
    <dbReference type="NCBI Taxonomy" id="2508720"/>
    <lineage>
        <taxon>Bacteria</taxon>
        <taxon>Pseudomonadati</taxon>
        <taxon>Verrucomicrobiota</taxon>
        <taxon>Opitutia</taxon>
        <taxon>Opitutales</taxon>
        <taxon>Opitutaceae</taxon>
        <taxon>Oleiharenicola</taxon>
    </lineage>
</organism>
<dbReference type="RefSeq" id="WP_129047861.1">
    <property type="nucleotide sequence ID" value="NZ_SDHX01000001.1"/>
</dbReference>
<proteinExistence type="predicted"/>
<feature type="transmembrane region" description="Helical" evidence="1">
    <location>
        <begin position="20"/>
        <end position="45"/>
    </location>
</feature>
<evidence type="ECO:0000256" key="1">
    <source>
        <dbReference type="SAM" id="Phobius"/>
    </source>
</evidence>
<name>A0A4Q1CBK6_9BACT</name>
<evidence type="ECO:0008006" key="4">
    <source>
        <dbReference type="Google" id="ProtNLM"/>
    </source>
</evidence>
<accession>A0A4Q1CBK6</accession>
<protein>
    <recommendedName>
        <fullName evidence="4">DUF4252 domain-containing protein</fullName>
    </recommendedName>
</protein>
<dbReference type="EMBL" id="SDHX01000001">
    <property type="protein sequence ID" value="RXK56493.1"/>
    <property type="molecule type" value="Genomic_DNA"/>
</dbReference>